<accession>A0A1G5F5A9</accession>
<keyword evidence="1" id="KW-0812">Transmembrane</keyword>
<name>A0A1G5F5A9_9FLAO</name>
<gene>
    <name evidence="2" type="ORF">SAMN02927903_01175</name>
</gene>
<dbReference type="Proteomes" id="UP000199354">
    <property type="component" value="Unassembled WGS sequence"/>
</dbReference>
<feature type="transmembrane region" description="Helical" evidence="1">
    <location>
        <begin position="166"/>
        <end position="183"/>
    </location>
</feature>
<dbReference type="RefSeq" id="WP_091141376.1">
    <property type="nucleotide sequence ID" value="NZ_FMVF01000005.1"/>
</dbReference>
<keyword evidence="3" id="KW-1185">Reference proteome</keyword>
<evidence type="ECO:0008006" key="4">
    <source>
        <dbReference type="Google" id="ProtNLM"/>
    </source>
</evidence>
<proteinExistence type="predicted"/>
<feature type="transmembrane region" description="Helical" evidence="1">
    <location>
        <begin position="250"/>
        <end position="270"/>
    </location>
</feature>
<evidence type="ECO:0000313" key="3">
    <source>
        <dbReference type="Proteomes" id="UP000199354"/>
    </source>
</evidence>
<dbReference type="EMBL" id="FMVF01000005">
    <property type="protein sequence ID" value="SCY34429.1"/>
    <property type="molecule type" value="Genomic_DNA"/>
</dbReference>
<organism evidence="2 3">
    <name type="scientific">Flavobacterium caeni</name>
    <dbReference type="NCBI Taxonomy" id="490189"/>
    <lineage>
        <taxon>Bacteria</taxon>
        <taxon>Pseudomonadati</taxon>
        <taxon>Bacteroidota</taxon>
        <taxon>Flavobacteriia</taxon>
        <taxon>Flavobacteriales</taxon>
        <taxon>Flavobacteriaceae</taxon>
        <taxon>Flavobacterium</taxon>
    </lineage>
</organism>
<keyword evidence="1" id="KW-0472">Membrane</keyword>
<feature type="transmembrane region" description="Helical" evidence="1">
    <location>
        <begin position="129"/>
        <end position="154"/>
    </location>
</feature>
<evidence type="ECO:0000313" key="2">
    <source>
        <dbReference type="EMBL" id="SCY34429.1"/>
    </source>
</evidence>
<dbReference type="OrthoDB" id="1467772at2"/>
<protein>
    <recommendedName>
        <fullName evidence="4">UbiA prenyltransferase family protein</fullName>
    </recommendedName>
</protein>
<feature type="transmembrane region" description="Helical" evidence="1">
    <location>
        <begin position="40"/>
        <end position="56"/>
    </location>
</feature>
<feature type="transmembrane region" description="Helical" evidence="1">
    <location>
        <begin position="226"/>
        <end position="243"/>
    </location>
</feature>
<feature type="transmembrane region" description="Helical" evidence="1">
    <location>
        <begin position="76"/>
        <end position="94"/>
    </location>
</feature>
<reference evidence="2 3" key="1">
    <citation type="submission" date="2016-10" db="EMBL/GenBank/DDBJ databases">
        <authorList>
            <person name="de Groot N.N."/>
        </authorList>
    </citation>
    <scope>NUCLEOTIDE SEQUENCE [LARGE SCALE GENOMIC DNA]</scope>
    <source>
        <strain evidence="2 3">CGMCC 1.7031</strain>
    </source>
</reference>
<dbReference type="STRING" id="490189.SAMN02927903_01175"/>
<feature type="transmembrane region" description="Helical" evidence="1">
    <location>
        <begin position="12"/>
        <end position="34"/>
    </location>
</feature>
<feature type="transmembrane region" description="Helical" evidence="1">
    <location>
        <begin position="203"/>
        <end position="220"/>
    </location>
</feature>
<evidence type="ECO:0000256" key="1">
    <source>
        <dbReference type="SAM" id="Phobius"/>
    </source>
</evidence>
<dbReference type="AlphaFoldDB" id="A0A1G5F5A9"/>
<keyword evidence="1" id="KW-1133">Transmembrane helix</keyword>
<sequence>MTLPKRLFDFYLRSSLHVALAVYALIRITELIFYLPPNPYVSWFGFFGTVVGYNFVKYDAIARSGKPKMGLQMKAFIGVSFVAFWGAVYCFFHLGLLTQIVSGLCLLVTAFYTLPFFPNKTNARSWSGLKIYIVALCWVGVTVALPVCDAGIVLTSDFVLVCIKRFILVVVLLFIFEIIDLAWDDPHLKTVPQQIGITNTKRLGVFLLIVFLLLELFQMNDSLPRFVISTVIIVLTSTFLFLAHPKRPPYYTSFWVESVPVIWCILLLLLD</sequence>